<comment type="caution">
    <text evidence="2">The sequence shown here is derived from an EMBL/GenBank/DDBJ whole genome shotgun (WGS) entry which is preliminary data.</text>
</comment>
<gene>
    <name evidence="2" type="ORF">WJX72_000081</name>
</gene>
<name>A0AAW1P4A0_9CHLO</name>
<dbReference type="Proteomes" id="UP001489004">
    <property type="component" value="Unassembled WGS sequence"/>
</dbReference>
<protein>
    <recommendedName>
        <fullName evidence="4">Secreted protein</fullName>
    </recommendedName>
</protein>
<dbReference type="EMBL" id="JALJOR010000016">
    <property type="protein sequence ID" value="KAK9805119.1"/>
    <property type="molecule type" value="Genomic_DNA"/>
</dbReference>
<evidence type="ECO:0000313" key="2">
    <source>
        <dbReference type="EMBL" id="KAK9805119.1"/>
    </source>
</evidence>
<feature type="region of interest" description="Disordered" evidence="1">
    <location>
        <begin position="47"/>
        <end position="69"/>
    </location>
</feature>
<evidence type="ECO:0000256" key="1">
    <source>
        <dbReference type="SAM" id="MobiDB-lite"/>
    </source>
</evidence>
<evidence type="ECO:0008006" key="4">
    <source>
        <dbReference type="Google" id="ProtNLM"/>
    </source>
</evidence>
<evidence type="ECO:0000313" key="3">
    <source>
        <dbReference type="Proteomes" id="UP001489004"/>
    </source>
</evidence>
<sequence length="69" mass="7411">MCVFYMDSAALTKTIWSCAELSSMVWLELAAGALGAAAAAPCTLEDSKRHRKRQSPVPACRQPAQWLGG</sequence>
<reference evidence="2 3" key="1">
    <citation type="journal article" date="2024" name="Nat. Commun.">
        <title>Phylogenomics reveals the evolutionary origins of lichenization in chlorophyte algae.</title>
        <authorList>
            <person name="Puginier C."/>
            <person name="Libourel C."/>
            <person name="Otte J."/>
            <person name="Skaloud P."/>
            <person name="Haon M."/>
            <person name="Grisel S."/>
            <person name="Petersen M."/>
            <person name="Berrin J.G."/>
            <person name="Delaux P.M."/>
            <person name="Dal Grande F."/>
            <person name="Keller J."/>
        </authorList>
    </citation>
    <scope>NUCLEOTIDE SEQUENCE [LARGE SCALE GENOMIC DNA]</scope>
    <source>
        <strain evidence="2 3">SAG 2043</strain>
    </source>
</reference>
<organism evidence="2 3">
    <name type="scientific">[Myrmecia] bisecta</name>
    <dbReference type="NCBI Taxonomy" id="41462"/>
    <lineage>
        <taxon>Eukaryota</taxon>
        <taxon>Viridiplantae</taxon>
        <taxon>Chlorophyta</taxon>
        <taxon>core chlorophytes</taxon>
        <taxon>Trebouxiophyceae</taxon>
        <taxon>Trebouxiales</taxon>
        <taxon>Trebouxiaceae</taxon>
        <taxon>Myrmecia</taxon>
    </lineage>
</organism>
<proteinExistence type="predicted"/>
<accession>A0AAW1P4A0</accession>
<dbReference type="AlphaFoldDB" id="A0AAW1P4A0"/>
<keyword evidence="3" id="KW-1185">Reference proteome</keyword>